<dbReference type="InterPro" id="IPR040632">
    <property type="entry name" value="Sulfotransfer_4"/>
</dbReference>
<keyword evidence="1" id="KW-1133">Transmembrane helix</keyword>
<dbReference type="Pfam" id="PF17784">
    <property type="entry name" value="Sulfotransfer_4"/>
    <property type="match status" value="1"/>
</dbReference>
<dbReference type="EMBL" id="LR786747">
    <property type="protein sequence ID" value="CAB3262602.1"/>
    <property type="molecule type" value="mRNA"/>
</dbReference>
<dbReference type="AlphaFoldDB" id="A0A6F9DHI4"/>
<keyword evidence="1" id="KW-0472">Membrane</keyword>
<dbReference type="SUPFAM" id="SSF52540">
    <property type="entry name" value="P-loop containing nucleoside triphosphate hydrolases"/>
    <property type="match status" value="1"/>
</dbReference>
<proteinExistence type="evidence at transcript level"/>
<feature type="transmembrane region" description="Helical" evidence="1">
    <location>
        <begin position="227"/>
        <end position="245"/>
    </location>
</feature>
<evidence type="ECO:0000256" key="1">
    <source>
        <dbReference type="SAM" id="Phobius"/>
    </source>
</evidence>
<evidence type="ECO:0000313" key="2">
    <source>
        <dbReference type="EMBL" id="CAB3262602.1"/>
    </source>
</evidence>
<dbReference type="InterPro" id="IPR027417">
    <property type="entry name" value="P-loop_NTPase"/>
</dbReference>
<name>A0A6F9DHI4_9ASCI</name>
<keyword evidence="1" id="KW-0812">Transmembrane</keyword>
<sequence length="246" mass="28413">MKVIAAGVSKTGTKSMAEALRILGLTVHDSMEHYKYHRQVWYDYIDGKATLDDIRESYKGVDAVTDFPVHIFWEQLAEAFPEAKIILTQRDEKSYIPSAMKQRIALANNKSCIFLFTFSPTGWKYFKFLQVFLGVMDGHQPLFPFTNWPFSANLRAIKYRQHNAAVLMNAPKDRLLVYSVKEGWEPLCNFLNLPIPNRPLPHKNHGATIYDDRVKNDPTFQKMKREAFVIVSLIFCFMAACVSYFL</sequence>
<gene>
    <name evidence="2" type="primary">LOC100180848-001</name>
</gene>
<dbReference type="Gene3D" id="3.40.50.300">
    <property type="entry name" value="P-loop containing nucleotide triphosphate hydrolases"/>
    <property type="match status" value="1"/>
</dbReference>
<organism evidence="2">
    <name type="scientific">Phallusia mammillata</name>
    <dbReference type="NCBI Taxonomy" id="59560"/>
    <lineage>
        <taxon>Eukaryota</taxon>
        <taxon>Metazoa</taxon>
        <taxon>Chordata</taxon>
        <taxon>Tunicata</taxon>
        <taxon>Ascidiacea</taxon>
        <taxon>Phlebobranchia</taxon>
        <taxon>Ascidiidae</taxon>
        <taxon>Phallusia</taxon>
    </lineage>
</organism>
<accession>A0A6F9DHI4</accession>
<dbReference type="PANTHER" id="PTHR36978">
    <property type="entry name" value="P-LOOP CONTAINING NUCLEOTIDE TRIPHOSPHATE HYDROLASE"/>
    <property type="match status" value="1"/>
</dbReference>
<protein>
    <submittedName>
        <fullName evidence="2">Uncharacterized protein LOC100180848</fullName>
    </submittedName>
</protein>
<reference evidence="2" key="1">
    <citation type="submission" date="2020-04" db="EMBL/GenBank/DDBJ databases">
        <authorList>
            <person name="Neveu A P."/>
        </authorList>
    </citation>
    <scope>NUCLEOTIDE SEQUENCE</scope>
    <source>
        <tissue evidence="2">Whole embryo</tissue>
    </source>
</reference>
<dbReference type="PANTHER" id="PTHR36978:SF4">
    <property type="entry name" value="P-LOOP CONTAINING NUCLEOSIDE TRIPHOSPHATE HYDROLASE PROTEIN"/>
    <property type="match status" value="1"/>
</dbReference>